<evidence type="ECO:0000313" key="1">
    <source>
        <dbReference type="EMBL" id="OXV05696.1"/>
    </source>
</evidence>
<evidence type="ECO:0000313" key="2">
    <source>
        <dbReference type="Proteomes" id="UP000243515"/>
    </source>
</evidence>
<proteinExistence type="predicted"/>
<protein>
    <submittedName>
        <fullName evidence="1">Uncharacterized protein</fullName>
    </submittedName>
</protein>
<reference evidence="1 2" key="1">
    <citation type="journal article" date="2015" name="Environ. Microbiol.">
        <title>Metagenome sequence of Elaphomyces granulatus from sporocarp tissue reveals Ascomycota ectomycorrhizal fingerprints of genome expansion and a Proteobacteria-rich microbiome.</title>
        <authorList>
            <person name="Quandt C.A."/>
            <person name="Kohler A."/>
            <person name="Hesse C.N."/>
            <person name="Sharpton T.J."/>
            <person name="Martin F."/>
            <person name="Spatafora J.W."/>
        </authorList>
    </citation>
    <scope>NUCLEOTIDE SEQUENCE [LARGE SCALE GENOMIC DNA]</scope>
    <source>
        <strain evidence="1 2">OSC145934</strain>
    </source>
</reference>
<organism evidence="1 2">
    <name type="scientific">Elaphomyces granulatus</name>
    <dbReference type="NCBI Taxonomy" id="519963"/>
    <lineage>
        <taxon>Eukaryota</taxon>
        <taxon>Fungi</taxon>
        <taxon>Dikarya</taxon>
        <taxon>Ascomycota</taxon>
        <taxon>Pezizomycotina</taxon>
        <taxon>Eurotiomycetes</taxon>
        <taxon>Eurotiomycetidae</taxon>
        <taxon>Eurotiales</taxon>
        <taxon>Elaphomycetaceae</taxon>
        <taxon>Elaphomyces</taxon>
    </lineage>
</organism>
<dbReference type="Proteomes" id="UP000243515">
    <property type="component" value="Unassembled WGS sequence"/>
</dbReference>
<sequence>MSFSPSPDQQELIPAVELPATLLPFSLANVKQAVADASLAVDDTDWLFFTNFDISCLNAVESLNLPVRIHAEPGLLILKMITKVHEAMHGTIMAYILGNLWSMGLLPAIHFTVFGSADYPHRLNQQSTKQADSSIGPAVNNGWPAMIVEAGWSEGLGHLHRDASWWLTSEVPPNDPKVVILVTFLRRSRTFKLERYELRTATTVPTRTAPAPAGRRDVPTLIEAVTINLRTTPPTVTGAPLTIPFNGIMRRAPTPGQEHNITLDAAYLADWALSIATQNNL</sequence>
<dbReference type="AlphaFoldDB" id="A0A232LNH6"/>
<dbReference type="EMBL" id="NPHW01006567">
    <property type="protein sequence ID" value="OXV05696.1"/>
    <property type="molecule type" value="Genomic_DNA"/>
</dbReference>
<keyword evidence="2" id="KW-1185">Reference proteome</keyword>
<gene>
    <name evidence="1" type="ORF">Egran_06536</name>
</gene>
<name>A0A232LNH6_9EURO</name>
<dbReference type="OrthoDB" id="76567at2759"/>
<comment type="caution">
    <text evidence="1">The sequence shown here is derived from an EMBL/GenBank/DDBJ whole genome shotgun (WGS) entry which is preliminary data.</text>
</comment>
<accession>A0A232LNH6</accession>